<dbReference type="Gene3D" id="3.40.630.30">
    <property type="match status" value="1"/>
</dbReference>
<dbReference type="SUPFAM" id="SSF56784">
    <property type="entry name" value="HAD-like"/>
    <property type="match status" value="1"/>
</dbReference>
<dbReference type="NCBIfam" id="TIGR01686">
    <property type="entry name" value="FkbH"/>
    <property type="match status" value="1"/>
</dbReference>
<dbReference type="InterPro" id="IPR023214">
    <property type="entry name" value="HAD_sf"/>
</dbReference>
<dbReference type="RefSeq" id="WP_253776667.1">
    <property type="nucleotide sequence ID" value="NZ_JAMTCK010000015.1"/>
</dbReference>
<dbReference type="SUPFAM" id="SSF55729">
    <property type="entry name" value="Acyl-CoA N-acyltransferases (Nat)"/>
    <property type="match status" value="1"/>
</dbReference>
<dbReference type="InterPro" id="IPR036412">
    <property type="entry name" value="HAD-like_sf"/>
</dbReference>
<protein>
    <submittedName>
        <fullName evidence="1">FkbH-like domain-containing protein</fullName>
    </submittedName>
</protein>
<dbReference type="InterPro" id="IPR016181">
    <property type="entry name" value="Acyl_CoA_acyltransferase"/>
</dbReference>
<gene>
    <name evidence="1" type="ORF">LX83_005507</name>
</gene>
<keyword evidence="2" id="KW-1185">Reference proteome</keyword>
<sequence>MSGGGSFDRVKCVVWDLDNTVWDGIAVEAATDALPDPRPAVLAAVDALARRGVVSSIASRTDPALLDRVRADARLGDRFLVPQVGWQDKSESLRRIAADLGIGVNTLVLVDDSPYERAEVAAMLPEVLVLAPEAVPDLVDALGSGPVTDEAARRVARYREEALRRQAGAEFTGSREEFLRSCRMRLRLAAAGPAEVDRFVELATRTHRLNSSGLALSADRARELVADAGHVLPVAWLDDRFGGYGMIGAALVERDQDQHRWWVRLLALSCRVAGRGVSLGFLRWLMDRARADGATELRVDLRATSANLELRLLFRQAGLRVLDSDGPVDPAAGPVTLSRSLARPLPAYPSWLELVEPEDASSVG</sequence>
<dbReference type="AlphaFoldDB" id="A0AAE3GJR7"/>
<dbReference type="Proteomes" id="UP001206128">
    <property type="component" value="Unassembled WGS sequence"/>
</dbReference>
<comment type="caution">
    <text evidence="1">The sequence shown here is derived from an EMBL/GenBank/DDBJ whole genome shotgun (WGS) entry which is preliminary data.</text>
</comment>
<accession>A0AAE3GJR7</accession>
<name>A0AAE3GJR7_9PSEU</name>
<evidence type="ECO:0000313" key="2">
    <source>
        <dbReference type="Proteomes" id="UP001206128"/>
    </source>
</evidence>
<reference evidence="1" key="1">
    <citation type="submission" date="2022-06" db="EMBL/GenBank/DDBJ databases">
        <title>Genomic Encyclopedia of Archaeal and Bacterial Type Strains, Phase II (KMG-II): from individual species to whole genera.</title>
        <authorList>
            <person name="Goeker M."/>
        </authorList>
    </citation>
    <scope>NUCLEOTIDE SEQUENCE</scope>
    <source>
        <strain evidence="1">DSM 43935</strain>
    </source>
</reference>
<dbReference type="Gene3D" id="3.40.50.1000">
    <property type="entry name" value="HAD superfamily/HAD-like"/>
    <property type="match status" value="1"/>
</dbReference>
<evidence type="ECO:0000313" key="1">
    <source>
        <dbReference type="EMBL" id="MCP2168629.1"/>
    </source>
</evidence>
<dbReference type="EMBL" id="JAMTCK010000015">
    <property type="protein sequence ID" value="MCP2168629.1"/>
    <property type="molecule type" value="Genomic_DNA"/>
</dbReference>
<proteinExistence type="predicted"/>
<organism evidence="1 2">
    <name type="scientific">Goodfellowiella coeruleoviolacea</name>
    <dbReference type="NCBI Taxonomy" id="334858"/>
    <lineage>
        <taxon>Bacteria</taxon>
        <taxon>Bacillati</taxon>
        <taxon>Actinomycetota</taxon>
        <taxon>Actinomycetes</taxon>
        <taxon>Pseudonocardiales</taxon>
        <taxon>Pseudonocardiaceae</taxon>
        <taxon>Goodfellowiella</taxon>
    </lineage>
</organism>
<dbReference type="InterPro" id="IPR010037">
    <property type="entry name" value="FkbH_domain"/>
</dbReference>